<dbReference type="InterPro" id="IPR004242">
    <property type="entry name" value="Transposase_21"/>
</dbReference>
<reference evidence="1" key="2">
    <citation type="journal article" date="2024" name="Plant">
        <title>Genomic evolution and insights into agronomic trait innovations of Sesamum species.</title>
        <authorList>
            <person name="Miao H."/>
            <person name="Wang L."/>
            <person name="Qu L."/>
            <person name="Liu H."/>
            <person name="Sun Y."/>
            <person name="Le M."/>
            <person name="Wang Q."/>
            <person name="Wei S."/>
            <person name="Zheng Y."/>
            <person name="Lin W."/>
            <person name="Duan Y."/>
            <person name="Cao H."/>
            <person name="Xiong S."/>
            <person name="Wang X."/>
            <person name="Wei L."/>
            <person name="Li C."/>
            <person name="Ma Q."/>
            <person name="Ju M."/>
            <person name="Zhao R."/>
            <person name="Li G."/>
            <person name="Mu C."/>
            <person name="Tian Q."/>
            <person name="Mei H."/>
            <person name="Zhang T."/>
            <person name="Gao T."/>
            <person name="Zhang H."/>
        </authorList>
    </citation>
    <scope>NUCLEOTIDE SEQUENCE</scope>
    <source>
        <strain evidence="1">KEN8</strain>
    </source>
</reference>
<proteinExistence type="predicted"/>
<protein>
    <submittedName>
        <fullName evidence="1">Uncharacterized protein</fullName>
    </submittedName>
</protein>
<dbReference type="Pfam" id="PF02992">
    <property type="entry name" value="Transposase_21"/>
    <property type="match status" value="1"/>
</dbReference>
<name>A0AAW2KXH4_9LAMI</name>
<dbReference type="AlphaFoldDB" id="A0AAW2KXH4"/>
<gene>
    <name evidence="1" type="ORF">Scaly_2944500</name>
</gene>
<accession>A0AAW2KXH4</accession>
<dbReference type="EMBL" id="JACGWM010000238">
    <property type="protein sequence ID" value="KAL0310268.1"/>
    <property type="molecule type" value="Genomic_DNA"/>
</dbReference>
<sequence>MYNKNFLGRAGLTPEFEDVIKTFIEWATGQRGHMDRDKIKCPYRKYKNTRFGTPDEESVQDYFEAPTILLVSEERTPAGHVAGNYPQWDDEQHMDWAQKMIFYAAEPSYFASSHEGVPDDGTRSCPVDAGPSSYCYGGSLYDYNESGLTDRFYKLVDAANHPLWDGCTQSRLGVVVELVDIKADGDYYNTKKLWIKNLGLPVEKIHACKKGYMLYWKDDVDLEYCKFCKDARHKLSQGRDPHWKKSPYAILRKRRGRCVIHPMLRRESILTGYILILQKSRVMLAWAFAQMVLHCTINTVVLIHVGWLSLHHTIFPLLWHVGVRTYDHAMDRAFIMRAALMWTVNDLPTYGMASRNKKTFMKIRIENKVARPRLTRDQLLDRVANISPAVEIPLPLPDGYGSDHKWTKKTIFWFLPYWSTLLIRHNFDVIHIEKSVFDNISNMVMDIKGKTNDNMNARRDLKIICN</sequence>
<reference evidence="1" key="1">
    <citation type="submission" date="2020-06" db="EMBL/GenBank/DDBJ databases">
        <authorList>
            <person name="Li T."/>
            <person name="Hu X."/>
            <person name="Zhang T."/>
            <person name="Song X."/>
            <person name="Zhang H."/>
            <person name="Dai N."/>
            <person name="Sheng W."/>
            <person name="Hou X."/>
            <person name="Wei L."/>
        </authorList>
    </citation>
    <scope>NUCLEOTIDE SEQUENCE</scope>
    <source>
        <strain evidence="1">KEN8</strain>
        <tissue evidence="1">Leaf</tissue>
    </source>
</reference>
<evidence type="ECO:0000313" key="1">
    <source>
        <dbReference type="EMBL" id="KAL0310268.1"/>
    </source>
</evidence>
<dbReference type="PANTHER" id="PTHR10775:SF182">
    <property type="entry name" value="TRANSPOSON, EN_SPM-LIKE, TRANSPOSASE-ASSOCIATED DOMAIN PROTEIN-RELATED"/>
    <property type="match status" value="1"/>
</dbReference>
<organism evidence="1">
    <name type="scientific">Sesamum calycinum</name>
    <dbReference type="NCBI Taxonomy" id="2727403"/>
    <lineage>
        <taxon>Eukaryota</taxon>
        <taxon>Viridiplantae</taxon>
        <taxon>Streptophyta</taxon>
        <taxon>Embryophyta</taxon>
        <taxon>Tracheophyta</taxon>
        <taxon>Spermatophyta</taxon>
        <taxon>Magnoliopsida</taxon>
        <taxon>eudicotyledons</taxon>
        <taxon>Gunneridae</taxon>
        <taxon>Pentapetalae</taxon>
        <taxon>asterids</taxon>
        <taxon>lamiids</taxon>
        <taxon>Lamiales</taxon>
        <taxon>Pedaliaceae</taxon>
        <taxon>Sesamum</taxon>
    </lineage>
</organism>
<comment type="caution">
    <text evidence="1">The sequence shown here is derived from an EMBL/GenBank/DDBJ whole genome shotgun (WGS) entry which is preliminary data.</text>
</comment>
<dbReference type="PANTHER" id="PTHR10775">
    <property type="entry name" value="OS08G0208400 PROTEIN"/>
    <property type="match status" value="1"/>
</dbReference>